<protein>
    <submittedName>
        <fullName evidence="1">LOG1</fullName>
    </submittedName>
</protein>
<dbReference type="Gene3D" id="3.40.50.450">
    <property type="match status" value="1"/>
</dbReference>
<dbReference type="Pfam" id="PF18306">
    <property type="entry name" value="LDcluster4"/>
    <property type="match status" value="1"/>
</dbReference>
<dbReference type="PANTHER" id="PTHR31223">
    <property type="entry name" value="LOG FAMILY PROTEIN YJL055W"/>
    <property type="match status" value="1"/>
</dbReference>
<dbReference type="Proteomes" id="UP000078284">
    <property type="component" value="Chromosome 2"/>
</dbReference>
<dbReference type="SUPFAM" id="SSF102405">
    <property type="entry name" value="MCP/YpsA-like"/>
    <property type="match status" value="1"/>
</dbReference>
<comment type="caution">
    <text evidence="1">The sequence shown here is derived from an EMBL/GenBank/DDBJ whole genome shotgun (WGS) entry which is preliminary data.</text>
</comment>
<organism evidence="1 2">
    <name type="scientific">Arabidopsis thaliana</name>
    <name type="common">Mouse-ear cress</name>
    <dbReference type="NCBI Taxonomy" id="3702"/>
    <lineage>
        <taxon>Eukaryota</taxon>
        <taxon>Viridiplantae</taxon>
        <taxon>Streptophyta</taxon>
        <taxon>Embryophyta</taxon>
        <taxon>Tracheophyta</taxon>
        <taxon>Spermatophyta</taxon>
        <taxon>Magnoliopsida</taxon>
        <taxon>eudicotyledons</taxon>
        <taxon>Gunneridae</taxon>
        <taxon>Pentapetalae</taxon>
        <taxon>rosids</taxon>
        <taxon>malvids</taxon>
        <taxon>Brassicales</taxon>
        <taxon>Brassicaceae</taxon>
        <taxon>Camelineae</taxon>
        <taxon>Arabidopsis</taxon>
    </lineage>
</organism>
<dbReference type="EMBL" id="LUHQ01000002">
    <property type="protein sequence ID" value="OAP09250.1"/>
    <property type="molecule type" value="Genomic_DNA"/>
</dbReference>
<evidence type="ECO:0000313" key="1">
    <source>
        <dbReference type="EMBL" id="OAP09250.1"/>
    </source>
</evidence>
<gene>
    <name evidence="1" type="ordered locus">AXX17_At2g24320</name>
</gene>
<dbReference type="InterPro" id="IPR041164">
    <property type="entry name" value="LDcluster4"/>
</dbReference>
<dbReference type="AlphaFoldDB" id="A0A178VS13"/>
<dbReference type="ExpressionAtlas" id="A0A178VS13">
    <property type="expression patterns" value="baseline and differential"/>
</dbReference>
<proteinExistence type="predicted"/>
<evidence type="ECO:0000313" key="2">
    <source>
        <dbReference type="Proteomes" id="UP000078284"/>
    </source>
</evidence>
<sequence>MEIESKFKRICVFCGSSAGNKVSYKDAAIELGTELVSRNIDLVYGGGSIGLMGLISQAVFNGGRHVIGVIPKTLMPREVRPKYNSRIIFMNYCFFLTTFIKTNSRV</sequence>
<accession>A0A178VS13</accession>
<dbReference type="PANTHER" id="PTHR31223:SF65">
    <property type="entry name" value="CYTOKININ RIBOSIDE 5'-MONOPHOSPHATE PHOSPHORIBOHYDROLASE LOG1"/>
    <property type="match status" value="1"/>
</dbReference>
<reference evidence="2" key="1">
    <citation type="journal article" date="2016" name="Proc. Natl. Acad. Sci. U.S.A.">
        <title>Chromosome-level assembly of Arabidopsis thaliana Ler reveals the extent of translocation and inversion polymorphisms.</title>
        <authorList>
            <person name="Zapata L."/>
            <person name="Ding J."/>
            <person name="Willing E.M."/>
            <person name="Hartwig B."/>
            <person name="Bezdan D."/>
            <person name="Jiao W.B."/>
            <person name="Patel V."/>
            <person name="Velikkakam James G."/>
            <person name="Koornneef M."/>
            <person name="Ossowski S."/>
            <person name="Schneeberger K."/>
        </authorList>
    </citation>
    <scope>NUCLEOTIDE SEQUENCE [LARGE SCALE GENOMIC DNA]</scope>
    <source>
        <strain evidence="2">cv. Landsberg erecta</strain>
    </source>
</reference>
<name>A0A178VS13_ARATH</name>